<protein>
    <recommendedName>
        <fullName evidence="6">33 kDa chaperonin</fullName>
    </recommendedName>
    <alternativeName>
        <fullName evidence="6">Heat shock protein 33 homolog</fullName>
        <shortName evidence="6">HSP33</shortName>
    </alternativeName>
</protein>
<dbReference type="Gene3D" id="3.55.30.10">
    <property type="entry name" value="Hsp33 domain"/>
    <property type="match status" value="1"/>
</dbReference>
<comment type="PTM">
    <text evidence="6">Under oxidizing conditions two disulfide bonds are formed involving the reactive cysteines. Under reducing conditions zinc is bound to the reactive cysteines and the protein is inactive.</text>
</comment>
<dbReference type="PIRSF" id="PIRSF005261">
    <property type="entry name" value="Heat_shock_Hsp33"/>
    <property type="match status" value="1"/>
</dbReference>
<dbReference type="GO" id="GO:0042026">
    <property type="term" value="P:protein refolding"/>
    <property type="evidence" value="ECO:0007669"/>
    <property type="project" value="TreeGrafter"/>
</dbReference>
<comment type="subcellular location">
    <subcellularLocation>
        <location evidence="6">Cytoplasm</location>
    </subcellularLocation>
</comment>
<dbReference type="Proteomes" id="UP000298021">
    <property type="component" value="Unassembled WGS sequence"/>
</dbReference>
<keyword evidence="2 6" id="KW-0862">Zinc</keyword>
<gene>
    <name evidence="6 7" type="primary">hslO</name>
    <name evidence="7" type="ORF">EGT49_06320</name>
</gene>
<keyword evidence="1 6" id="KW-0963">Cytoplasm</keyword>
<evidence type="ECO:0000256" key="5">
    <source>
        <dbReference type="ARBA" id="ARBA00023284"/>
    </source>
</evidence>
<evidence type="ECO:0000256" key="1">
    <source>
        <dbReference type="ARBA" id="ARBA00022490"/>
    </source>
</evidence>
<dbReference type="OrthoDB" id="9776534at2"/>
<accession>A0A4Z0JJR7</accession>
<keyword evidence="4 6" id="KW-0143">Chaperone</keyword>
<feature type="disulfide bond" description="Redox-active" evidence="6">
    <location>
        <begin position="238"/>
        <end position="240"/>
    </location>
</feature>
<dbReference type="AlphaFoldDB" id="A0A4Z0JJR7"/>
<dbReference type="GO" id="GO:0044183">
    <property type="term" value="F:protein folding chaperone"/>
    <property type="evidence" value="ECO:0007669"/>
    <property type="project" value="TreeGrafter"/>
</dbReference>
<proteinExistence type="inferred from homology"/>
<evidence type="ECO:0000256" key="6">
    <source>
        <dbReference type="HAMAP-Rule" id="MF_00117"/>
    </source>
</evidence>
<organism evidence="7 8">
    <name type="scientific">Companilactobacillus suantsaicola</name>
    <dbReference type="NCBI Taxonomy" id="2487723"/>
    <lineage>
        <taxon>Bacteria</taxon>
        <taxon>Bacillati</taxon>
        <taxon>Bacillota</taxon>
        <taxon>Bacilli</taxon>
        <taxon>Lactobacillales</taxon>
        <taxon>Lactobacillaceae</taxon>
        <taxon>Companilactobacillus</taxon>
    </lineage>
</organism>
<dbReference type="InterPro" id="IPR000397">
    <property type="entry name" value="Heat_shock_Hsp33"/>
</dbReference>
<dbReference type="PANTHER" id="PTHR30111:SF1">
    <property type="entry name" value="33 KDA CHAPERONIN"/>
    <property type="match status" value="1"/>
</dbReference>
<dbReference type="PANTHER" id="PTHR30111">
    <property type="entry name" value="33 KDA CHAPERONIN"/>
    <property type="match status" value="1"/>
</dbReference>
<evidence type="ECO:0000256" key="2">
    <source>
        <dbReference type="ARBA" id="ARBA00022833"/>
    </source>
</evidence>
<dbReference type="SUPFAM" id="SSF64397">
    <property type="entry name" value="Hsp33 domain"/>
    <property type="match status" value="1"/>
</dbReference>
<evidence type="ECO:0000256" key="4">
    <source>
        <dbReference type="ARBA" id="ARBA00023186"/>
    </source>
</evidence>
<dbReference type="InterPro" id="IPR016153">
    <property type="entry name" value="Heat_shock_Hsp33_N"/>
</dbReference>
<comment type="function">
    <text evidence="6">Redox regulated molecular chaperone. Protects both thermally unfolding and oxidatively damaged proteins from irreversible aggregation. Plays an important role in the bacterial defense system toward oxidative stress.</text>
</comment>
<evidence type="ECO:0000256" key="3">
    <source>
        <dbReference type="ARBA" id="ARBA00023157"/>
    </source>
</evidence>
<dbReference type="GO" id="GO:0051082">
    <property type="term" value="F:unfolded protein binding"/>
    <property type="evidence" value="ECO:0007669"/>
    <property type="project" value="UniProtKB-UniRule"/>
</dbReference>
<dbReference type="SUPFAM" id="SSF118352">
    <property type="entry name" value="HSP33 redox switch-like"/>
    <property type="match status" value="1"/>
</dbReference>
<dbReference type="Gene3D" id="3.90.1280.10">
    <property type="entry name" value="HSP33 redox switch-like"/>
    <property type="match status" value="1"/>
</dbReference>
<dbReference type="NCBIfam" id="NF001033">
    <property type="entry name" value="PRK00114.1"/>
    <property type="match status" value="1"/>
</dbReference>
<evidence type="ECO:0000313" key="8">
    <source>
        <dbReference type="Proteomes" id="UP000298021"/>
    </source>
</evidence>
<dbReference type="CDD" id="cd00498">
    <property type="entry name" value="Hsp33"/>
    <property type="match status" value="1"/>
</dbReference>
<dbReference type="HAMAP" id="MF_00117">
    <property type="entry name" value="HslO"/>
    <property type="match status" value="1"/>
</dbReference>
<keyword evidence="8" id="KW-1185">Reference proteome</keyword>
<dbReference type="RefSeq" id="WP_135372620.1">
    <property type="nucleotide sequence ID" value="NZ_RKLY01000013.1"/>
</dbReference>
<comment type="caution">
    <text evidence="7">The sequence shown here is derived from an EMBL/GenBank/DDBJ whole genome shotgun (WGS) entry which is preliminary data.</text>
</comment>
<dbReference type="GO" id="GO:0005737">
    <property type="term" value="C:cytoplasm"/>
    <property type="evidence" value="ECO:0007669"/>
    <property type="project" value="UniProtKB-SubCell"/>
</dbReference>
<sequence length="293" mass="31884">MTDTLTKSVSKDGKFRVYIINATQTVQEAQQRHDTWRNSSAALGRTMIGSILVATSTLKEDEILTTRVQGDGPVGAIVVDADAKGNTKGYITNPHVALKAREDGHIDVKAAVGTNGTLSITKDLHLKEPFTGEVPLVSGEIGMDFAYYMAKSEQIPSAIGVSVFVEPNEKVGAAGGFLVQTLPGATDKDIDQIEANLKVIPNLSTLLNEGLSNDDLLKKIMNGVEMKVLDEMPIQFKCDCSKDKFAKSLTTLSKDNLQKMIDEDHGAEAVCKFCNNKYKFTEDDLKEIIAEKE</sequence>
<reference evidence="7 8" key="1">
    <citation type="submission" date="2018-10" db="EMBL/GenBank/DDBJ databases">
        <title>Lactobacillus sp. R7 and Lactobacillus sp. R19 isolated from fermented mustard green product of Taiwan.</title>
        <authorList>
            <person name="Lin S.-T."/>
        </authorList>
    </citation>
    <scope>NUCLEOTIDE SEQUENCE [LARGE SCALE GENOMIC DNA]</scope>
    <source>
        <strain evidence="7 8">BCRC 81127</strain>
    </source>
</reference>
<keyword evidence="3 6" id="KW-1015">Disulfide bond</keyword>
<comment type="similarity">
    <text evidence="6">Belongs to the HSP33 family.</text>
</comment>
<feature type="disulfide bond" description="Redox-active" evidence="6">
    <location>
        <begin position="271"/>
        <end position="274"/>
    </location>
</feature>
<dbReference type="InterPro" id="IPR016154">
    <property type="entry name" value="Heat_shock_Hsp33_C"/>
</dbReference>
<dbReference type="Pfam" id="PF01430">
    <property type="entry name" value="HSP33"/>
    <property type="match status" value="1"/>
</dbReference>
<evidence type="ECO:0000313" key="7">
    <source>
        <dbReference type="EMBL" id="TGD23306.1"/>
    </source>
</evidence>
<name>A0A4Z0JJR7_9LACO</name>
<keyword evidence="5 6" id="KW-0676">Redox-active center</keyword>
<dbReference type="EMBL" id="RKLY01000013">
    <property type="protein sequence ID" value="TGD23306.1"/>
    <property type="molecule type" value="Genomic_DNA"/>
</dbReference>